<dbReference type="STRING" id="295068.MAQ5080_01104"/>
<protein>
    <submittedName>
        <fullName evidence="1">Uncharacterized protein</fullName>
    </submittedName>
</protein>
<name>A0A1A8T944_9GAMM</name>
<organism evidence="1 2">
    <name type="scientific">Marinomonas aquimarina</name>
    <dbReference type="NCBI Taxonomy" id="295068"/>
    <lineage>
        <taxon>Bacteria</taxon>
        <taxon>Pseudomonadati</taxon>
        <taxon>Pseudomonadota</taxon>
        <taxon>Gammaproteobacteria</taxon>
        <taxon>Oceanospirillales</taxon>
        <taxon>Oceanospirillaceae</taxon>
        <taxon>Marinomonas</taxon>
    </lineage>
</organism>
<sequence length="79" mass="9313">MYAVIFKAKTKTPDAHYSQTVKVMRELAFSQYNCQDFIAVTVRRRRDRHFLLGKRSRYPELAPRQPACPGPTVWPREMV</sequence>
<evidence type="ECO:0000313" key="2">
    <source>
        <dbReference type="Proteomes" id="UP000092627"/>
    </source>
</evidence>
<dbReference type="Proteomes" id="UP000092627">
    <property type="component" value="Unassembled WGS sequence"/>
</dbReference>
<keyword evidence="2" id="KW-1185">Reference proteome</keyword>
<accession>A0A1A8T944</accession>
<gene>
    <name evidence="1" type="ORF">MAQ5080_01104</name>
</gene>
<proteinExistence type="predicted"/>
<dbReference type="EMBL" id="FLOC01000005">
    <property type="protein sequence ID" value="SBS28468.1"/>
    <property type="molecule type" value="Genomic_DNA"/>
</dbReference>
<reference evidence="1 2" key="1">
    <citation type="submission" date="2016-06" db="EMBL/GenBank/DDBJ databases">
        <authorList>
            <person name="Kjaerup R.B."/>
            <person name="Dalgaard T.S."/>
            <person name="Juul-Madsen H.R."/>
        </authorList>
    </citation>
    <scope>NUCLEOTIDE SEQUENCE [LARGE SCALE GENOMIC DNA]</scope>
    <source>
        <strain evidence="1 2">CECT 5080</strain>
    </source>
</reference>
<dbReference type="AlphaFoldDB" id="A0A1A8T944"/>
<evidence type="ECO:0000313" key="1">
    <source>
        <dbReference type="EMBL" id="SBS28468.1"/>
    </source>
</evidence>